<accession>G3I2P2</accession>
<protein>
    <submittedName>
        <fullName evidence="1">Uncharacterized protein</fullName>
    </submittedName>
</protein>
<proteinExistence type="predicted"/>
<dbReference type="AlphaFoldDB" id="G3I2P2"/>
<dbReference type="Proteomes" id="UP000001075">
    <property type="component" value="Unassembled WGS sequence"/>
</dbReference>
<evidence type="ECO:0000313" key="1">
    <source>
        <dbReference type="EMBL" id="EGW10000.1"/>
    </source>
</evidence>
<organism evidence="1 2">
    <name type="scientific">Cricetulus griseus</name>
    <name type="common">Chinese hamster</name>
    <name type="synonym">Cricetulus barabensis griseus</name>
    <dbReference type="NCBI Taxonomy" id="10029"/>
    <lineage>
        <taxon>Eukaryota</taxon>
        <taxon>Metazoa</taxon>
        <taxon>Chordata</taxon>
        <taxon>Craniata</taxon>
        <taxon>Vertebrata</taxon>
        <taxon>Euteleostomi</taxon>
        <taxon>Mammalia</taxon>
        <taxon>Eutheria</taxon>
        <taxon>Euarchontoglires</taxon>
        <taxon>Glires</taxon>
        <taxon>Rodentia</taxon>
        <taxon>Myomorpha</taxon>
        <taxon>Muroidea</taxon>
        <taxon>Cricetidae</taxon>
        <taxon>Cricetinae</taxon>
        <taxon>Cricetulus</taxon>
    </lineage>
</organism>
<evidence type="ECO:0000313" key="2">
    <source>
        <dbReference type="Proteomes" id="UP000001075"/>
    </source>
</evidence>
<gene>
    <name evidence="1" type="ORF">I79_017685</name>
</gene>
<dbReference type="EMBL" id="JH001141">
    <property type="protein sequence ID" value="EGW10000.1"/>
    <property type="molecule type" value="Genomic_DNA"/>
</dbReference>
<sequence>MRPAGKLCRLECFTSFMIWLLCYRHQDIDTWSPGLAEQSWKGSWVSLDRIPKE</sequence>
<reference evidence="2" key="1">
    <citation type="journal article" date="2011" name="Nat. Biotechnol.">
        <title>The genomic sequence of the Chinese hamster ovary (CHO)-K1 cell line.</title>
        <authorList>
            <person name="Xu X."/>
            <person name="Nagarajan H."/>
            <person name="Lewis N.E."/>
            <person name="Pan S."/>
            <person name="Cai Z."/>
            <person name="Liu X."/>
            <person name="Chen W."/>
            <person name="Xie M."/>
            <person name="Wang W."/>
            <person name="Hammond S."/>
            <person name="Andersen M.R."/>
            <person name="Neff N."/>
            <person name="Passarelli B."/>
            <person name="Koh W."/>
            <person name="Fan H.C."/>
            <person name="Wang J."/>
            <person name="Gui Y."/>
            <person name="Lee K.H."/>
            <person name="Betenbaugh M.J."/>
            <person name="Quake S.R."/>
            <person name="Famili I."/>
            <person name="Palsson B.O."/>
            <person name="Wang J."/>
        </authorList>
    </citation>
    <scope>NUCLEOTIDE SEQUENCE [LARGE SCALE GENOMIC DNA]</scope>
    <source>
        <strain evidence="2">CHO K1 cell line</strain>
    </source>
</reference>
<dbReference type="InParanoid" id="G3I2P2"/>
<name>G3I2P2_CRIGR</name>